<dbReference type="PROSITE" id="PS50158">
    <property type="entry name" value="ZF_CCHC"/>
    <property type="match status" value="1"/>
</dbReference>
<dbReference type="InterPro" id="IPR001878">
    <property type="entry name" value="Znf_CCHC"/>
</dbReference>
<dbReference type="GO" id="GO:0003676">
    <property type="term" value="F:nucleic acid binding"/>
    <property type="evidence" value="ECO:0007669"/>
    <property type="project" value="InterPro"/>
</dbReference>
<feature type="compositionally biased region" description="Gly residues" evidence="2">
    <location>
        <begin position="28"/>
        <end position="40"/>
    </location>
</feature>
<dbReference type="InterPro" id="IPR008906">
    <property type="entry name" value="HATC_C_dom"/>
</dbReference>
<evidence type="ECO:0000256" key="2">
    <source>
        <dbReference type="SAM" id="MobiDB-lite"/>
    </source>
</evidence>
<dbReference type="InterPro" id="IPR021109">
    <property type="entry name" value="Peptidase_aspartic_dom_sf"/>
</dbReference>
<evidence type="ECO:0000259" key="3">
    <source>
        <dbReference type="PROSITE" id="PS50158"/>
    </source>
</evidence>
<accession>A0A6A4WXK4</accession>
<evidence type="ECO:0000313" key="5">
    <source>
        <dbReference type="Proteomes" id="UP000440578"/>
    </source>
</evidence>
<proteinExistence type="predicted"/>
<keyword evidence="5" id="KW-1185">Reference proteome</keyword>
<gene>
    <name evidence="4" type="primary">K02A2.6_40</name>
    <name evidence="4" type="ORF">FJT64_016994</name>
</gene>
<keyword evidence="1" id="KW-0863">Zinc-finger</keyword>
<organism evidence="4 5">
    <name type="scientific">Amphibalanus amphitrite</name>
    <name type="common">Striped barnacle</name>
    <name type="synonym">Balanus amphitrite</name>
    <dbReference type="NCBI Taxonomy" id="1232801"/>
    <lineage>
        <taxon>Eukaryota</taxon>
        <taxon>Metazoa</taxon>
        <taxon>Ecdysozoa</taxon>
        <taxon>Arthropoda</taxon>
        <taxon>Crustacea</taxon>
        <taxon>Multicrustacea</taxon>
        <taxon>Cirripedia</taxon>
        <taxon>Thoracica</taxon>
        <taxon>Thoracicalcarea</taxon>
        <taxon>Balanomorpha</taxon>
        <taxon>Balanoidea</taxon>
        <taxon>Balanidae</taxon>
        <taxon>Amphibalaninae</taxon>
        <taxon>Amphibalanus</taxon>
    </lineage>
</organism>
<dbReference type="Gene3D" id="2.40.70.10">
    <property type="entry name" value="Acid Proteases"/>
    <property type="match status" value="1"/>
</dbReference>
<dbReference type="EMBL" id="VIIS01000183">
    <property type="protein sequence ID" value="KAF0312266.1"/>
    <property type="molecule type" value="Genomic_DNA"/>
</dbReference>
<dbReference type="Pfam" id="PF05699">
    <property type="entry name" value="Dimer_Tnp_hAT"/>
    <property type="match status" value="1"/>
</dbReference>
<protein>
    <recommendedName>
        <fullName evidence="3">CCHC-type domain-containing protein</fullName>
    </recommendedName>
</protein>
<feature type="region of interest" description="Disordered" evidence="2">
    <location>
        <begin position="1"/>
        <end position="41"/>
    </location>
</feature>
<dbReference type="SUPFAM" id="SSF50630">
    <property type="entry name" value="Acid proteases"/>
    <property type="match status" value="1"/>
</dbReference>
<evidence type="ECO:0000313" key="4">
    <source>
        <dbReference type="EMBL" id="KAF0312266.1"/>
    </source>
</evidence>
<evidence type="ECO:0000256" key="1">
    <source>
        <dbReference type="PROSITE-ProRule" id="PRU00047"/>
    </source>
</evidence>
<keyword evidence="1" id="KW-0862">Zinc</keyword>
<sequence length="457" mass="50929">MTSTDTSAVHRVESVSRPAQRQQPAARGGSGSGGGGGGRAGACTRCLRRHRPESCPFRTKQCFRCGRTGHIRAVCSRWTQQQLHQLEGDVEPAVDVETLGHEHGGDDRRETTRVPEDEVYSLFHLQTGLGKRRPPLLVDLTLDGQPVKMEVDTGAAVSVCSVADFDRLWPDRGPVLQPCSVQLKTYSEEPIAVLGQVEVDIDYAGQSARLPLVVVDGSGPCLFGRNWLEYIRLDWPAICQVRSQSLDGQRTRRVDDILREFPDVFKEELGCYTGGEVSIDVDPGVQPRFFKPRTVPLAYREEVDAQLEKGIKDGLWEPVRHSVRNGVEERKHLGRERWPSRWRRPLREHGIWSCWCLYDFMRSAATPEAPQKSPIAKELATFPLEPALQQDADSLAFWSARRAVYPHLEVAAKNALAVPASSGPSERVFSMSGKMFSPARSRLSGDLAESLMHVKCE</sequence>
<reference evidence="4 5" key="1">
    <citation type="submission" date="2019-07" db="EMBL/GenBank/DDBJ databases">
        <title>Draft genome assembly of a fouling barnacle, Amphibalanus amphitrite (Darwin, 1854): The first reference genome for Thecostraca.</title>
        <authorList>
            <person name="Kim W."/>
        </authorList>
    </citation>
    <scope>NUCLEOTIDE SEQUENCE [LARGE SCALE GENOMIC DNA]</scope>
    <source>
        <strain evidence="4">SNU_AA5</strain>
        <tissue evidence="4">Soma without cirri and trophi</tissue>
    </source>
</reference>
<comment type="caution">
    <text evidence="4">The sequence shown here is derived from an EMBL/GenBank/DDBJ whole genome shotgun (WGS) entry which is preliminary data.</text>
</comment>
<dbReference type="SUPFAM" id="SSF53098">
    <property type="entry name" value="Ribonuclease H-like"/>
    <property type="match status" value="1"/>
</dbReference>
<dbReference type="GO" id="GO:0008270">
    <property type="term" value="F:zinc ion binding"/>
    <property type="evidence" value="ECO:0007669"/>
    <property type="project" value="UniProtKB-KW"/>
</dbReference>
<dbReference type="PANTHER" id="PTHR37984:SF13">
    <property type="entry name" value="RIBONUCLEASE H"/>
    <property type="match status" value="1"/>
</dbReference>
<dbReference type="AlphaFoldDB" id="A0A6A4WXK4"/>
<dbReference type="Proteomes" id="UP000440578">
    <property type="component" value="Unassembled WGS sequence"/>
</dbReference>
<dbReference type="GO" id="GO:0046983">
    <property type="term" value="F:protein dimerization activity"/>
    <property type="evidence" value="ECO:0007669"/>
    <property type="project" value="InterPro"/>
</dbReference>
<dbReference type="OrthoDB" id="10069580at2759"/>
<dbReference type="InterPro" id="IPR050951">
    <property type="entry name" value="Retrovirus_Pol_polyprotein"/>
</dbReference>
<feature type="domain" description="CCHC-type" evidence="3">
    <location>
        <begin position="62"/>
        <end position="75"/>
    </location>
</feature>
<name>A0A6A4WXK4_AMPAM</name>
<keyword evidence="1" id="KW-0479">Metal-binding</keyword>
<dbReference type="PANTHER" id="PTHR37984">
    <property type="entry name" value="PROTEIN CBG26694"/>
    <property type="match status" value="1"/>
</dbReference>
<dbReference type="InterPro" id="IPR012337">
    <property type="entry name" value="RNaseH-like_sf"/>
</dbReference>